<keyword evidence="2" id="KW-1185">Reference proteome</keyword>
<dbReference type="SUPFAM" id="SSF53167">
    <property type="entry name" value="Purine and uridine phosphorylases"/>
    <property type="match status" value="1"/>
</dbReference>
<proteinExistence type="predicted"/>
<dbReference type="PANTHER" id="PTHR46082:SF11">
    <property type="entry name" value="AAA+ ATPASE DOMAIN-CONTAINING PROTEIN-RELATED"/>
    <property type="match status" value="1"/>
</dbReference>
<evidence type="ECO:0000313" key="1">
    <source>
        <dbReference type="EMBL" id="KAF5528920.1"/>
    </source>
</evidence>
<sequence>MEAAGLMDILPCLPIRGICDYSDSHKNKEWHRYAAATAAAYAKELLGELPVAEVQTKVVPVPNTLRPSFKVPFSLCLIKIPEFQAASRNSSVDLNNNEGLDVAVTNAMEWLARPSNTQWLLIFDNVDQDHEQGGATGAYDIRKYLPGDHGSILITTRLSRLHQLGSSVPLTNVDYDQSRAILQSWHGEQLRWNSDYETLLRSLKGLPLALAQAASFLRETGIDVATYNDIYEQQWQ</sequence>
<accession>A0A8H5I466</accession>
<dbReference type="GO" id="GO:0003824">
    <property type="term" value="F:catalytic activity"/>
    <property type="evidence" value="ECO:0007669"/>
    <property type="project" value="InterPro"/>
</dbReference>
<protein>
    <submittedName>
        <fullName evidence="1">Ankyrin 3</fullName>
    </submittedName>
</protein>
<dbReference type="AlphaFoldDB" id="A0A8H5I466"/>
<reference evidence="1 2" key="1">
    <citation type="submission" date="2020-05" db="EMBL/GenBank/DDBJ databases">
        <title>Identification and distribution of gene clusters putatively required for synthesis of sphingolipid metabolism inhibitors in phylogenetically diverse species of the filamentous fungus Fusarium.</title>
        <authorList>
            <person name="Kim H.-S."/>
            <person name="Busman M."/>
            <person name="Brown D.W."/>
            <person name="Divon H."/>
            <person name="Uhlig S."/>
            <person name="Proctor R.H."/>
        </authorList>
    </citation>
    <scope>NUCLEOTIDE SEQUENCE [LARGE SCALE GENOMIC DNA]</scope>
    <source>
        <strain evidence="1 2">NRRL 53147</strain>
    </source>
</reference>
<dbReference type="InterPro" id="IPR035994">
    <property type="entry name" value="Nucleoside_phosphorylase_sf"/>
</dbReference>
<dbReference type="InterPro" id="IPR053137">
    <property type="entry name" value="NLR-like"/>
</dbReference>
<dbReference type="SUPFAM" id="SSF52540">
    <property type="entry name" value="P-loop containing nucleoside triphosphate hydrolases"/>
    <property type="match status" value="1"/>
</dbReference>
<comment type="caution">
    <text evidence="1">The sequence shown here is derived from an EMBL/GenBank/DDBJ whole genome shotgun (WGS) entry which is preliminary data.</text>
</comment>
<dbReference type="Proteomes" id="UP000522262">
    <property type="component" value="Unassembled WGS sequence"/>
</dbReference>
<dbReference type="InterPro" id="IPR027417">
    <property type="entry name" value="P-loop_NTPase"/>
</dbReference>
<dbReference type="GO" id="GO:0009116">
    <property type="term" value="P:nucleoside metabolic process"/>
    <property type="evidence" value="ECO:0007669"/>
    <property type="project" value="InterPro"/>
</dbReference>
<feature type="non-terminal residue" evidence="1">
    <location>
        <position position="1"/>
    </location>
</feature>
<dbReference type="EMBL" id="JAAOAM010000746">
    <property type="protein sequence ID" value="KAF5528920.1"/>
    <property type="molecule type" value="Genomic_DNA"/>
</dbReference>
<organism evidence="1 2">
    <name type="scientific">Fusarium mexicanum</name>
    <dbReference type="NCBI Taxonomy" id="751941"/>
    <lineage>
        <taxon>Eukaryota</taxon>
        <taxon>Fungi</taxon>
        <taxon>Dikarya</taxon>
        <taxon>Ascomycota</taxon>
        <taxon>Pezizomycotina</taxon>
        <taxon>Sordariomycetes</taxon>
        <taxon>Hypocreomycetidae</taxon>
        <taxon>Hypocreales</taxon>
        <taxon>Nectriaceae</taxon>
        <taxon>Fusarium</taxon>
        <taxon>Fusarium fujikuroi species complex</taxon>
    </lineage>
</organism>
<evidence type="ECO:0000313" key="2">
    <source>
        <dbReference type="Proteomes" id="UP000522262"/>
    </source>
</evidence>
<dbReference type="PANTHER" id="PTHR46082">
    <property type="entry name" value="ATP/GTP-BINDING PROTEIN-RELATED"/>
    <property type="match status" value="1"/>
</dbReference>
<dbReference type="Gene3D" id="3.40.50.1580">
    <property type="entry name" value="Nucleoside phosphorylase domain"/>
    <property type="match status" value="1"/>
</dbReference>
<name>A0A8H5I466_9HYPO</name>
<gene>
    <name evidence="1" type="ORF">FMEXI_14463</name>
</gene>
<dbReference type="Gene3D" id="3.40.50.300">
    <property type="entry name" value="P-loop containing nucleotide triphosphate hydrolases"/>
    <property type="match status" value="1"/>
</dbReference>